<gene>
    <name evidence="1" type="ORF">HH212_02210</name>
</gene>
<evidence type="ECO:0000313" key="1">
    <source>
        <dbReference type="EMBL" id="QJD98994.1"/>
    </source>
</evidence>
<evidence type="ECO:0000313" key="2">
    <source>
        <dbReference type="Proteomes" id="UP000502415"/>
    </source>
</evidence>
<sequence length="139" mass="15910">MTTIAQRGQTWRAQIRREGHKAVTATFPTKAQAQAWARKIEAEMDARGVMEARGLANITLKERIDCYSEEIGGGHSFGENKQSQHEHGHCWLFANVRSRSSETGCPGLRPDLNRIDRRRFMFPTGERRATWLTEILRSK</sequence>
<organism evidence="1 2">
    <name type="scientific">Massilia forsythiae</name>
    <dbReference type="NCBI Taxonomy" id="2728020"/>
    <lineage>
        <taxon>Bacteria</taxon>
        <taxon>Pseudomonadati</taxon>
        <taxon>Pseudomonadota</taxon>
        <taxon>Betaproteobacteria</taxon>
        <taxon>Burkholderiales</taxon>
        <taxon>Oxalobacteraceae</taxon>
        <taxon>Telluria group</taxon>
        <taxon>Massilia</taxon>
    </lineage>
</organism>
<dbReference type="RefSeq" id="WP_169433891.1">
    <property type="nucleotide sequence ID" value="NZ_CP051685.1"/>
</dbReference>
<keyword evidence="2" id="KW-1185">Reference proteome</keyword>
<dbReference type="KEGG" id="mfy:HH212_02210"/>
<accession>A0A7Z2VTV5</accession>
<protein>
    <submittedName>
        <fullName evidence="1">Uncharacterized protein</fullName>
    </submittedName>
</protein>
<reference evidence="1 2" key="1">
    <citation type="submission" date="2020-04" db="EMBL/GenBank/DDBJ databases">
        <title>Genome sequencing of novel species.</title>
        <authorList>
            <person name="Heo J."/>
            <person name="Kim S.-J."/>
            <person name="Kim J.-S."/>
            <person name="Hong S.-B."/>
            <person name="Kwon S.-W."/>
        </authorList>
    </citation>
    <scope>NUCLEOTIDE SEQUENCE [LARGE SCALE GENOMIC DNA]</scope>
    <source>
        <strain evidence="1 2">GN2-R2</strain>
    </source>
</reference>
<dbReference type="Proteomes" id="UP000502415">
    <property type="component" value="Chromosome"/>
</dbReference>
<dbReference type="AlphaFoldDB" id="A0A7Z2VTV5"/>
<name>A0A7Z2VTV5_9BURK</name>
<dbReference type="EMBL" id="CP051685">
    <property type="protein sequence ID" value="QJD98994.1"/>
    <property type="molecule type" value="Genomic_DNA"/>
</dbReference>
<proteinExistence type="predicted"/>